<name>A0A6P5TF04_PRUAV</name>
<dbReference type="Proteomes" id="UP000515124">
    <property type="component" value="Unplaced"/>
</dbReference>
<proteinExistence type="predicted"/>
<dbReference type="RefSeq" id="XP_021825776.1">
    <property type="nucleotide sequence ID" value="XM_021970084.1"/>
</dbReference>
<accession>A0A6P5TF04</accession>
<organism evidence="1 2">
    <name type="scientific">Prunus avium</name>
    <name type="common">Cherry</name>
    <name type="synonym">Cerasus avium</name>
    <dbReference type="NCBI Taxonomy" id="42229"/>
    <lineage>
        <taxon>Eukaryota</taxon>
        <taxon>Viridiplantae</taxon>
        <taxon>Streptophyta</taxon>
        <taxon>Embryophyta</taxon>
        <taxon>Tracheophyta</taxon>
        <taxon>Spermatophyta</taxon>
        <taxon>Magnoliopsida</taxon>
        <taxon>eudicotyledons</taxon>
        <taxon>Gunneridae</taxon>
        <taxon>Pentapetalae</taxon>
        <taxon>rosids</taxon>
        <taxon>fabids</taxon>
        <taxon>Rosales</taxon>
        <taxon>Rosaceae</taxon>
        <taxon>Amygdaloideae</taxon>
        <taxon>Amygdaleae</taxon>
        <taxon>Prunus</taxon>
    </lineage>
</organism>
<gene>
    <name evidence="2" type="primary">LOC110766719</name>
</gene>
<evidence type="ECO:0000313" key="2">
    <source>
        <dbReference type="RefSeq" id="XP_021825776.1"/>
    </source>
</evidence>
<keyword evidence="1" id="KW-1185">Reference proteome</keyword>
<sequence>MDNFCGKDLFLPDIVPLNRDTPIRADGDTEAEDDSGKGLCSPKMVPLDPYTSPLLQLGFTNCSKADLDYIPFGWEPPVPPGECLFCLKVDEHPSSACPYRKRVPKNATVGSGCDIVCSACERLCGGSRCHQDEAYAIFKVCCICGKIGEHWPSMCPSPLRQKDISFNRGFNSYYPGNKESLASQ</sequence>
<reference evidence="2" key="1">
    <citation type="submission" date="2025-08" db="UniProtKB">
        <authorList>
            <consortium name="RefSeq"/>
        </authorList>
    </citation>
    <scope>IDENTIFICATION</scope>
</reference>
<dbReference type="KEGG" id="pavi:110766719"/>
<dbReference type="GeneID" id="110766719"/>
<evidence type="ECO:0000313" key="1">
    <source>
        <dbReference type="Proteomes" id="UP000515124"/>
    </source>
</evidence>
<protein>
    <submittedName>
        <fullName evidence="2">Uncharacterized protein LOC110766719</fullName>
    </submittedName>
</protein>
<dbReference type="AlphaFoldDB" id="A0A6P5TF04"/>